<protein>
    <submittedName>
        <fullName evidence="1">Uncharacterized protein</fullName>
    </submittedName>
</protein>
<evidence type="ECO:0000313" key="2">
    <source>
        <dbReference type="Proteomes" id="UP001243375"/>
    </source>
</evidence>
<dbReference type="Proteomes" id="UP001243375">
    <property type="component" value="Unassembled WGS sequence"/>
</dbReference>
<keyword evidence="2" id="KW-1185">Reference proteome</keyword>
<gene>
    <name evidence="1" type="ORF">QFC22_004257</name>
</gene>
<comment type="caution">
    <text evidence="1">The sequence shown here is derived from an EMBL/GenBank/DDBJ whole genome shotgun (WGS) entry which is preliminary data.</text>
</comment>
<evidence type="ECO:0000313" key="1">
    <source>
        <dbReference type="EMBL" id="KAJ9118341.1"/>
    </source>
</evidence>
<sequence length="236" mass="25186">MGHSTTAQSRENSQDTGNAKQPSQLRSSSSAARSVEPVSSKRRKQRIVELDPAQRFDTPSGDQIPSHQTKHARPSRLSVSGEAVKDALEDALESPILASTRRDKAASPRTKTSPPKARQTDSTQSDDSMLEPSNASKASSPPGSVDVTSKTSDIENPEALRQRMEALKREVKDSWLSVLAEQARAGSSSLGPGRRADEQAEAAQGSLGVEVVHVKRKQGSTAKAKVKAKAKASTPK</sequence>
<organism evidence="1 2">
    <name type="scientific">Naganishia vaughanmartiniae</name>
    <dbReference type="NCBI Taxonomy" id="1424756"/>
    <lineage>
        <taxon>Eukaryota</taxon>
        <taxon>Fungi</taxon>
        <taxon>Dikarya</taxon>
        <taxon>Basidiomycota</taxon>
        <taxon>Agaricomycotina</taxon>
        <taxon>Tremellomycetes</taxon>
        <taxon>Filobasidiales</taxon>
        <taxon>Filobasidiaceae</taxon>
        <taxon>Naganishia</taxon>
    </lineage>
</organism>
<dbReference type="EMBL" id="JASBWU010000011">
    <property type="protein sequence ID" value="KAJ9118341.1"/>
    <property type="molecule type" value="Genomic_DNA"/>
</dbReference>
<reference evidence="1" key="1">
    <citation type="submission" date="2023-04" db="EMBL/GenBank/DDBJ databases">
        <title>Draft Genome sequencing of Naganishia species isolated from polar environments using Oxford Nanopore Technology.</title>
        <authorList>
            <person name="Leo P."/>
            <person name="Venkateswaran K."/>
        </authorList>
    </citation>
    <scope>NUCLEOTIDE SEQUENCE</scope>
    <source>
        <strain evidence="1">MNA-CCFEE 5425</strain>
    </source>
</reference>
<proteinExistence type="predicted"/>
<accession>A0ACC2X3U9</accession>
<name>A0ACC2X3U9_9TREE</name>